<dbReference type="GO" id="GO:0000956">
    <property type="term" value="P:nuclear-transcribed mRNA catabolic process"/>
    <property type="evidence" value="ECO:0000318"/>
    <property type="project" value="GO_Central"/>
</dbReference>
<dbReference type="Gene3D" id="3.10.100.10">
    <property type="entry name" value="Mannose-Binding Protein A, subunit A"/>
    <property type="match status" value="1"/>
</dbReference>
<evidence type="ECO:0000256" key="6">
    <source>
        <dbReference type="SAM" id="MobiDB-lite"/>
    </source>
</evidence>
<dbReference type="GO" id="GO:0003723">
    <property type="term" value="F:RNA binding"/>
    <property type="evidence" value="ECO:0000318"/>
    <property type="project" value="GO_Central"/>
</dbReference>
<evidence type="ECO:0000313" key="7">
    <source>
        <dbReference type="EnsemblMetazoa" id="PPA21045.1"/>
    </source>
</evidence>
<feature type="compositionally biased region" description="Basic and acidic residues" evidence="6">
    <location>
        <begin position="1313"/>
        <end position="1339"/>
    </location>
</feature>
<dbReference type="Gene3D" id="2.30.30.750">
    <property type="match status" value="1"/>
</dbReference>
<dbReference type="InterPro" id="IPR040992">
    <property type="entry name" value="XRN1_D1"/>
</dbReference>
<feature type="region of interest" description="Disordered" evidence="6">
    <location>
        <begin position="1187"/>
        <end position="1253"/>
    </location>
</feature>
<feature type="region of interest" description="Disordered" evidence="6">
    <location>
        <begin position="397"/>
        <end position="441"/>
    </location>
</feature>
<dbReference type="GO" id="GO:0004534">
    <property type="term" value="F:5'-3' RNA exonuclease activity"/>
    <property type="evidence" value="ECO:0000318"/>
    <property type="project" value="GO_Central"/>
</dbReference>
<feature type="compositionally biased region" description="Basic and acidic residues" evidence="6">
    <location>
        <begin position="1649"/>
        <end position="1667"/>
    </location>
</feature>
<dbReference type="InterPro" id="IPR001304">
    <property type="entry name" value="C-type_lectin-like"/>
</dbReference>
<dbReference type="Pfam" id="PF03159">
    <property type="entry name" value="XRN_N"/>
    <property type="match status" value="1"/>
</dbReference>
<evidence type="ECO:0000313" key="8">
    <source>
        <dbReference type="Proteomes" id="UP000005239"/>
    </source>
</evidence>
<feature type="region of interest" description="Disordered" evidence="6">
    <location>
        <begin position="1266"/>
        <end position="1578"/>
    </location>
</feature>
<dbReference type="Gene3D" id="2.170.260.40">
    <property type="match status" value="1"/>
</dbReference>
<dbReference type="Proteomes" id="UP000005239">
    <property type="component" value="Unassembled WGS sequence"/>
</dbReference>
<dbReference type="InterPro" id="IPR016186">
    <property type="entry name" value="C-type_lectin-like/link_sf"/>
</dbReference>
<dbReference type="GO" id="GO:0005634">
    <property type="term" value="C:nucleus"/>
    <property type="evidence" value="ECO:0000318"/>
    <property type="project" value="GO_Central"/>
</dbReference>
<reference evidence="7" key="2">
    <citation type="submission" date="2022-06" db="UniProtKB">
        <authorList>
            <consortium name="EnsemblMetazoa"/>
        </authorList>
    </citation>
    <scope>IDENTIFICATION</scope>
    <source>
        <strain evidence="7">PS312</strain>
    </source>
</reference>
<dbReference type="InterPro" id="IPR041412">
    <property type="entry name" value="Xrn1_helical"/>
</dbReference>
<dbReference type="InterPro" id="IPR004859">
    <property type="entry name" value="Xrn1_N"/>
</dbReference>
<dbReference type="FunFam" id="3.40.50.12390:FF:000002">
    <property type="entry name" value="5'-3' exoribonuclease 1"/>
    <property type="match status" value="1"/>
</dbReference>
<evidence type="ECO:0000256" key="1">
    <source>
        <dbReference type="ARBA" id="ARBA00022722"/>
    </source>
</evidence>
<dbReference type="PANTHER" id="PTHR12341">
    <property type="entry name" value="5'-&gt;3' EXORIBONUCLEASE"/>
    <property type="match status" value="1"/>
</dbReference>
<dbReference type="InterPro" id="IPR027073">
    <property type="entry name" value="5_3_exoribonuclease"/>
</dbReference>
<dbReference type="InterPro" id="IPR016187">
    <property type="entry name" value="CTDL_fold"/>
</dbReference>
<sequence>MGVPKFYRWLSERYPCLSEVITDAQIPEFDNLYLDMNGIIHNCSHPNDDDIHFRISEEQIFNDIFKYIENLFNIIKPQKVFFMAVDGVAPRAKMNQQRARRFMSAKNADALIEKAKRAGEEIPTEKRFDSNCITPGTQFMVELQRRLDEWVQKKVNTDGRWRGMRVYLSGHDCPGEGEHKIMDFIRSERAKEGYDPNTRHCMYGLDADLIMLGMCSHEPHFSLLREEVKFTRPSKPGGGKKKAPPPKKTESDTICFHLLHLSILREYLSWEFIKVKDSIKFDYDMERIIDDWVLMGFLIGNDFIPHLPNVHIHDDALPLLYKTYMDVLPTLDGYINEDGHLNLHRFQEFLTAFSRNDRNSFLQVMEDEEYLASKMGATGIDDDVEGTLVQFHDDDMSTASDEEGANSGDTEAAFQSSDDDDSSPALPSSRGGPSQGVLADGGIGGATDLLAQLKDDPVEDEFADQLAALQFRDMDDAEFENNVDTAKCWSRSINNDFKRHKKRYYNEKLKMGNISKGQLREQAEGYVRAIQWNLHYYYHGCCSWNWYFRHHYAPYISDVLDFTEMSMGFEMSTPFLPFEQLLAVLPAASSECLPRPLREPTLAAEDRARNVHGPHLLFTTKEAPENGNWCSRVEIEKDTFRIPITKVVHGLLPNVKLDVFFPGFPTMKHLPHKGELKEAHVKVFNMASRKLSMVLSILDRPDLNRDVESISAQLLGEEVCIDWPVLKVGLVEEIWTETHAFRRCYDETTREEVRGKVVAEKLDEDQQSQFALWRRNTKDRLMERYAIEPGTVKAMARVRRLLGTSMVVEGDKVVPRRQWTPVDIAVPVPLQLVCIGVLVNENISRVPLSIKEAFPVETKVFVMDPSWAGYGYPAIVKEIIDEGTTNCRLTVQYALPQQEMDLRPIRSEPDKFSLQWCDGYTSQRQTGLDRGLIARLTGTVFIMDCTQDELTADASFRPPKLNVGLNLKLSKRNEETPDYAKRLPEGYWIYSILTVRALAEYKNKFPEIFKYLEKNNSMDDNYYSGDIWPKEEQRKERMDELRQWLENQPSFSEQKQTGGEEYADRNAVAYIESVLAATNKDCVFRKSIVKPSLIYRPSLTSSSKKVRPDPDANFLLFDRVTFAQDNQSVPFGLTGTVIGLHGTDHVDVLFDREFPTGTKMRSTSASCARVLIAALVNTTFAKERKTAGIMKPPVPKKKEQYGSAPQKNAWEDRSKKGGDEKRGGGGGKEREKKDRKDSSGSKGKEKESPPATVLKLLKNTNAAKTVSGVAVSAPPLPNDNQKRNKAEKTAEAQQLLDMLIGGGPAPTNKKGGKKEPKKEMAKIEKKRSTDEKDEEERNKRGAKAGAAILASLMTATSSKTSSRKGDTESVQSTPSTSREERPPNRKERRMEKKEKQKQLAAQEGVAAVWSPRPKTPPVSEEVSEDGEKMKKKKNIMENTVCMQLLAMLGVNPEKEKEEEKKEERKEDKKEETAVEKENEEAIEPLSVSTPPVQQVQQQSQQARPSPRGGRAANQFWGPTRGGNSQRGGGPPHNQQHHQQQHPHVNHHMMGYGGRPGLPPMNGRGRGGGGGGGQRGYGAPPMGMPSPQEVMMHVARQQVVHGGHSLGPPPPPPHIVQQIMQQQQQQRMNNERGGFNNQDQNGRGGRRGRGGGEREAMKPEEYVRDKVTDLTPASVRGFGKGRGGGRGAQRGGGRGGGARGGRTSRTGPSPSLDAARSPVVSPTPPTAAAAAAPAASAAPAATQQQPKPRKARLAVKLAAKSDLASFSSLTPQPCATGDGPWRVVTDSPSSVDCTYEITLLFSSVPTNLIVVQPHTYEYIRGPGSDLTFVSPRGGISLNWHTQGEVTGYEEITFYTGVGYGPEEDLYPIGSLFTNDMAEGRDTDIFDPVVTVKIPSNISIEIGYDTFADKASIHRNAIKTMSVNVFGYPGYSVNVLSSGLATTFQEQNTMKVVQASYGRRASVHVTASITFDPSSDHKLKLQAYCGDDICGEKIVQQSTTVDWLLNAEKFRVNYITGLTASQIGKNVDNVFISVVSSTHNQVDGSKKCIDFLEGVRCDDDYLQLGDHCYRSRRTNTFINQLASGAPIGVFIGMKQDQGVFKWTDGSAVDYNNGHLDSFGGECVIMGSSTETWSNADCDFAFKYICEKNANE</sequence>
<organism evidence="7 8">
    <name type="scientific">Pristionchus pacificus</name>
    <name type="common">Parasitic nematode worm</name>
    <dbReference type="NCBI Taxonomy" id="54126"/>
    <lineage>
        <taxon>Eukaryota</taxon>
        <taxon>Metazoa</taxon>
        <taxon>Ecdysozoa</taxon>
        <taxon>Nematoda</taxon>
        <taxon>Chromadorea</taxon>
        <taxon>Rhabditida</taxon>
        <taxon>Rhabditina</taxon>
        <taxon>Diplogasteromorpha</taxon>
        <taxon>Diplogasteroidea</taxon>
        <taxon>Neodiplogasteridae</taxon>
        <taxon>Pristionchus</taxon>
    </lineage>
</organism>
<feature type="compositionally biased region" description="Basic and acidic residues" evidence="6">
    <location>
        <begin position="1280"/>
        <end position="1290"/>
    </location>
</feature>
<feature type="compositionally biased region" description="Basic and acidic residues" evidence="6">
    <location>
        <begin position="1209"/>
        <end position="1248"/>
    </location>
</feature>
<dbReference type="GO" id="GO:0016075">
    <property type="term" value="P:rRNA catabolic process"/>
    <property type="evidence" value="ECO:0000318"/>
    <property type="project" value="GO_Central"/>
</dbReference>
<feature type="compositionally biased region" description="Basic and acidic residues" evidence="6">
    <location>
        <begin position="1452"/>
        <end position="1476"/>
    </location>
</feature>
<feature type="compositionally biased region" description="Low complexity" evidence="6">
    <location>
        <begin position="1713"/>
        <end position="1745"/>
    </location>
</feature>
<keyword evidence="3" id="KW-0269">Exonuclease</keyword>
<protein>
    <submittedName>
        <fullName evidence="7">Xrn-1</fullName>
    </submittedName>
</protein>
<dbReference type="InterPro" id="IPR041106">
    <property type="entry name" value="XRN1_D2_D3"/>
</dbReference>
<accession>A0A8R1UDP4</accession>
<feature type="region of interest" description="Disordered" evidence="6">
    <location>
        <begin position="1621"/>
        <end position="1750"/>
    </location>
</feature>
<feature type="compositionally biased region" description="Gly residues" evidence="6">
    <location>
        <begin position="1677"/>
        <end position="1699"/>
    </location>
</feature>
<keyword evidence="4" id="KW-1015">Disulfide bond</keyword>
<feature type="compositionally biased region" description="Gly residues" evidence="6">
    <location>
        <begin position="1563"/>
        <end position="1575"/>
    </location>
</feature>
<name>A0A2A6B7L0_PRIPA</name>
<dbReference type="PROSITE" id="PS50041">
    <property type="entry name" value="C_TYPE_LECTIN_2"/>
    <property type="match status" value="1"/>
</dbReference>
<dbReference type="InterPro" id="IPR047007">
    <property type="entry name" value="XRN1_D1_sf"/>
</dbReference>
<keyword evidence="1" id="KW-0540">Nuclease</keyword>
<dbReference type="PANTHER" id="PTHR12341:SF7">
    <property type="entry name" value="5'-3' EXORIBONUCLEASE 1"/>
    <property type="match status" value="1"/>
</dbReference>
<dbReference type="EnsemblMetazoa" id="PPA21045.1">
    <property type="protein sequence ID" value="PPA21045.1"/>
    <property type="gene ID" value="WBGene00110599"/>
</dbReference>
<dbReference type="Pfam" id="PF17846">
    <property type="entry name" value="XRN_M"/>
    <property type="match status" value="1"/>
</dbReference>
<evidence type="ECO:0000256" key="2">
    <source>
        <dbReference type="ARBA" id="ARBA00022801"/>
    </source>
</evidence>
<dbReference type="InterPro" id="IPR041385">
    <property type="entry name" value="SH3_12"/>
</dbReference>
<dbReference type="Pfam" id="PF00059">
    <property type="entry name" value="Lectin_C"/>
    <property type="match status" value="1"/>
</dbReference>
<evidence type="ECO:0000256" key="4">
    <source>
        <dbReference type="ARBA" id="ARBA00023157"/>
    </source>
</evidence>
<dbReference type="InterPro" id="IPR047008">
    <property type="entry name" value="XRN1_SH3_sf"/>
</dbReference>
<dbReference type="Pfam" id="PF18129">
    <property type="entry name" value="SH3_12"/>
    <property type="match status" value="1"/>
</dbReference>
<evidence type="ECO:0000256" key="3">
    <source>
        <dbReference type="ARBA" id="ARBA00022839"/>
    </source>
</evidence>
<keyword evidence="2" id="KW-0378">Hydrolase</keyword>
<reference evidence="8" key="1">
    <citation type="journal article" date="2008" name="Nat. Genet.">
        <title>The Pristionchus pacificus genome provides a unique perspective on nematode lifestyle and parasitism.</title>
        <authorList>
            <person name="Dieterich C."/>
            <person name="Clifton S.W."/>
            <person name="Schuster L.N."/>
            <person name="Chinwalla A."/>
            <person name="Delehaunty K."/>
            <person name="Dinkelacker I."/>
            <person name="Fulton L."/>
            <person name="Fulton R."/>
            <person name="Godfrey J."/>
            <person name="Minx P."/>
            <person name="Mitreva M."/>
            <person name="Roeseler W."/>
            <person name="Tian H."/>
            <person name="Witte H."/>
            <person name="Yang S.P."/>
            <person name="Wilson R.K."/>
            <person name="Sommer R.J."/>
        </authorList>
    </citation>
    <scope>NUCLEOTIDE SEQUENCE [LARGE SCALE GENOMIC DNA]</scope>
    <source>
        <strain evidence="8">PS312</strain>
    </source>
</reference>
<dbReference type="SUPFAM" id="SSF56436">
    <property type="entry name" value="C-type lectin-like"/>
    <property type="match status" value="1"/>
</dbReference>
<dbReference type="CDD" id="cd18673">
    <property type="entry name" value="PIN_XRN1-2-like"/>
    <property type="match status" value="1"/>
</dbReference>
<dbReference type="PROSITE" id="PS00615">
    <property type="entry name" value="C_TYPE_LECTIN_1"/>
    <property type="match status" value="1"/>
</dbReference>
<feature type="compositionally biased region" description="Basic and acidic residues" evidence="6">
    <location>
        <begin position="1377"/>
        <end position="1397"/>
    </location>
</feature>
<comment type="similarity">
    <text evidence="5">Belongs to the 5'-3' exonuclease family.</text>
</comment>
<keyword evidence="8" id="KW-1185">Reference proteome</keyword>
<dbReference type="Pfam" id="PF18334">
    <property type="entry name" value="XRN1_D2_D3"/>
    <property type="match status" value="1"/>
</dbReference>
<dbReference type="Pfam" id="PF18332">
    <property type="entry name" value="XRN1_D1"/>
    <property type="match status" value="1"/>
</dbReference>
<evidence type="ECO:0000256" key="5">
    <source>
        <dbReference type="ARBA" id="ARBA00038299"/>
    </source>
</evidence>
<accession>A0A2A6B7L0</accession>
<proteinExistence type="inferred from homology"/>
<dbReference type="InterPro" id="IPR018378">
    <property type="entry name" value="C-type_lectin_CS"/>
</dbReference>
<dbReference type="CDD" id="cd00037">
    <property type="entry name" value="CLECT"/>
    <property type="match status" value="1"/>
</dbReference>
<dbReference type="Gene3D" id="3.40.50.12390">
    <property type="match status" value="1"/>
</dbReference>
<gene>
    <name evidence="7" type="primary">WBGene00110599</name>
</gene>
<dbReference type="SMART" id="SM00034">
    <property type="entry name" value="CLECT"/>
    <property type="match status" value="1"/>
</dbReference>
<feature type="compositionally biased region" description="Low complexity" evidence="6">
    <location>
        <begin position="1486"/>
        <end position="1506"/>
    </location>
</feature>
<feature type="compositionally biased region" description="Basic residues" evidence="6">
    <location>
        <begin position="1534"/>
        <end position="1546"/>
    </location>
</feature>